<feature type="signal peptide" evidence="1">
    <location>
        <begin position="1"/>
        <end position="17"/>
    </location>
</feature>
<dbReference type="EMBL" id="REGN01008603">
    <property type="protein sequence ID" value="RNA03179.1"/>
    <property type="molecule type" value="Genomic_DNA"/>
</dbReference>
<dbReference type="AlphaFoldDB" id="A0A3M7PWA4"/>
<keyword evidence="3" id="KW-1185">Reference proteome</keyword>
<evidence type="ECO:0000256" key="1">
    <source>
        <dbReference type="SAM" id="SignalP"/>
    </source>
</evidence>
<name>A0A3M7PWA4_BRAPC</name>
<gene>
    <name evidence="2" type="ORF">BpHYR1_030622</name>
</gene>
<comment type="caution">
    <text evidence="2">The sequence shown here is derived from an EMBL/GenBank/DDBJ whole genome shotgun (WGS) entry which is preliminary data.</text>
</comment>
<dbReference type="PROSITE" id="PS51257">
    <property type="entry name" value="PROKAR_LIPOPROTEIN"/>
    <property type="match status" value="1"/>
</dbReference>
<evidence type="ECO:0000313" key="2">
    <source>
        <dbReference type="EMBL" id="RNA03179.1"/>
    </source>
</evidence>
<sequence>MKKQILLLFLIVTSCYCEDETTYSELSTESGSLTNNSDSDSTNQTKSMVTTTTELFDELDKLNLDWKSNCSSAKIYYKLLEEEFEKNRDDKVVKEERLKKLIPCKRDCNFDRLLNANYSEDRKNFSKTFLPFVSSDVAKFCQNTLGTYLAPVRDDSLPLKLSDIAAIRIKFASFHYSDVSLLLFTINIKKIKKYKEKDKYKKKID</sequence>
<protein>
    <recommendedName>
        <fullName evidence="4">Lipoprotein</fullName>
    </recommendedName>
</protein>
<organism evidence="2 3">
    <name type="scientific">Brachionus plicatilis</name>
    <name type="common">Marine rotifer</name>
    <name type="synonym">Brachionus muelleri</name>
    <dbReference type="NCBI Taxonomy" id="10195"/>
    <lineage>
        <taxon>Eukaryota</taxon>
        <taxon>Metazoa</taxon>
        <taxon>Spiralia</taxon>
        <taxon>Gnathifera</taxon>
        <taxon>Rotifera</taxon>
        <taxon>Eurotatoria</taxon>
        <taxon>Monogononta</taxon>
        <taxon>Pseudotrocha</taxon>
        <taxon>Ploima</taxon>
        <taxon>Brachionidae</taxon>
        <taxon>Brachionus</taxon>
    </lineage>
</organism>
<accession>A0A3M7PWA4</accession>
<evidence type="ECO:0008006" key="4">
    <source>
        <dbReference type="Google" id="ProtNLM"/>
    </source>
</evidence>
<evidence type="ECO:0000313" key="3">
    <source>
        <dbReference type="Proteomes" id="UP000276133"/>
    </source>
</evidence>
<proteinExistence type="predicted"/>
<feature type="chain" id="PRO_5018078078" description="Lipoprotein" evidence="1">
    <location>
        <begin position="18"/>
        <end position="205"/>
    </location>
</feature>
<keyword evidence="1" id="KW-0732">Signal</keyword>
<dbReference type="Proteomes" id="UP000276133">
    <property type="component" value="Unassembled WGS sequence"/>
</dbReference>
<dbReference type="OrthoDB" id="10205295at2759"/>
<reference evidence="2 3" key="1">
    <citation type="journal article" date="2018" name="Sci. Rep.">
        <title>Genomic signatures of local adaptation to the degree of environmental predictability in rotifers.</title>
        <authorList>
            <person name="Franch-Gras L."/>
            <person name="Hahn C."/>
            <person name="Garcia-Roger E.M."/>
            <person name="Carmona M.J."/>
            <person name="Serra M."/>
            <person name="Gomez A."/>
        </authorList>
    </citation>
    <scope>NUCLEOTIDE SEQUENCE [LARGE SCALE GENOMIC DNA]</scope>
    <source>
        <strain evidence="2">HYR1</strain>
    </source>
</reference>